<protein>
    <submittedName>
        <fullName evidence="2">Uncharacterized protein</fullName>
    </submittedName>
</protein>
<evidence type="ECO:0000313" key="2">
    <source>
        <dbReference type="EnsemblMetazoa" id="GPPI006656-PA"/>
    </source>
</evidence>
<proteinExistence type="predicted"/>
<keyword evidence="1" id="KW-0472">Membrane</keyword>
<reference evidence="2" key="2">
    <citation type="submission" date="2020-05" db="UniProtKB">
        <authorList>
            <consortium name="EnsemblMetazoa"/>
        </authorList>
    </citation>
    <scope>IDENTIFICATION</scope>
    <source>
        <strain evidence="2">IAEA</strain>
    </source>
</reference>
<reference evidence="3" key="1">
    <citation type="submission" date="2015-01" db="EMBL/GenBank/DDBJ databases">
        <authorList>
            <person name="Aksoy S."/>
            <person name="Warren W."/>
            <person name="Wilson R.K."/>
        </authorList>
    </citation>
    <scope>NUCLEOTIDE SEQUENCE [LARGE SCALE GENOMIC DNA]</scope>
    <source>
        <strain evidence="3">IAEA</strain>
    </source>
</reference>
<organism evidence="2 3">
    <name type="scientific">Glossina palpalis gambiensis</name>
    <dbReference type="NCBI Taxonomy" id="67801"/>
    <lineage>
        <taxon>Eukaryota</taxon>
        <taxon>Metazoa</taxon>
        <taxon>Ecdysozoa</taxon>
        <taxon>Arthropoda</taxon>
        <taxon>Hexapoda</taxon>
        <taxon>Insecta</taxon>
        <taxon>Pterygota</taxon>
        <taxon>Neoptera</taxon>
        <taxon>Endopterygota</taxon>
        <taxon>Diptera</taxon>
        <taxon>Brachycera</taxon>
        <taxon>Muscomorpha</taxon>
        <taxon>Hippoboscoidea</taxon>
        <taxon>Glossinidae</taxon>
        <taxon>Glossina</taxon>
    </lineage>
</organism>
<accession>A0A1B0AS83</accession>
<feature type="transmembrane region" description="Helical" evidence="1">
    <location>
        <begin position="166"/>
        <end position="184"/>
    </location>
</feature>
<evidence type="ECO:0000313" key="3">
    <source>
        <dbReference type="Proteomes" id="UP000092460"/>
    </source>
</evidence>
<keyword evidence="1" id="KW-1133">Transmembrane helix</keyword>
<sequence>MKSSKTMTNALQKAKKNEQQTFAFIKNERYRMERLLKLERYNDSTIDWGTFSLLLFDKPPGTRNEHMYVNSYFEGVKGFLNVSASLALLCPKGIGNEVRFKMVVSICRFCESSVLSACGANVVKLILVLSAMFKLLLASVLFSFGVFRSSQPSFVPLISGLRKLSFVSRLRVCILMVFFGGLTLNETPSVKGSMESTNSNSASPPCRVVPTISSKYSNMPHSVSVSPLGFIMAIDSTSP</sequence>
<dbReference type="Proteomes" id="UP000092460">
    <property type="component" value="Unassembled WGS sequence"/>
</dbReference>
<evidence type="ECO:0000256" key="1">
    <source>
        <dbReference type="SAM" id="Phobius"/>
    </source>
</evidence>
<dbReference type="VEuPathDB" id="VectorBase:GPPI006656"/>
<feature type="transmembrane region" description="Helical" evidence="1">
    <location>
        <begin position="125"/>
        <end position="146"/>
    </location>
</feature>
<name>A0A1B0AS83_9MUSC</name>
<dbReference type="EnsemblMetazoa" id="GPPI006656-RA">
    <property type="protein sequence ID" value="GPPI006656-PA"/>
    <property type="gene ID" value="GPPI006656"/>
</dbReference>
<keyword evidence="3" id="KW-1185">Reference proteome</keyword>
<keyword evidence="1" id="KW-0812">Transmembrane</keyword>
<dbReference type="AlphaFoldDB" id="A0A1B0AS83"/>
<dbReference type="EMBL" id="JXJN01002686">
    <property type="status" value="NOT_ANNOTATED_CDS"/>
    <property type="molecule type" value="Genomic_DNA"/>
</dbReference>